<protein>
    <submittedName>
        <fullName evidence="1">Uncharacterized protein</fullName>
    </submittedName>
</protein>
<evidence type="ECO:0000313" key="2">
    <source>
        <dbReference type="Proteomes" id="UP001434883"/>
    </source>
</evidence>
<accession>A0ABV0QLF5</accession>
<comment type="caution">
    <text evidence="1">The sequence shown here is derived from an EMBL/GenBank/DDBJ whole genome shotgun (WGS) entry which is preliminary data.</text>
</comment>
<reference evidence="1 2" key="1">
    <citation type="submission" date="2021-06" db="EMBL/GenBank/DDBJ databases">
        <authorList>
            <person name="Palmer J.M."/>
        </authorList>
    </citation>
    <scope>NUCLEOTIDE SEQUENCE [LARGE SCALE GENOMIC DNA]</scope>
    <source>
        <strain evidence="1 2">XC_2019</strain>
        <tissue evidence="1">Muscle</tissue>
    </source>
</reference>
<dbReference type="EMBL" id="JAHRIN010016973">
    <property type="protein sequence ID" value="MEQ2196630.1"/>
    <property type="molecule type" value="Genomic_DNA"/>
</dbReference>
<keyword evidence="2" id="KW-1185">Reference proteome</keyword>
<evidence type="ECO:0000313" key="1">
    <source>
        <dbReference type="EMBL" id="MEQ2196630.1"/>
    </source>
</evidence>
<name>A0ABV0QLF5_9TELE</name>
<sequence>MAATCITCGNRCNCPVALMTVYNSLTHIKLYNIYSSIHVLYPLLLYIAGKLVPFWCQSPAVIGREADKLYDIYFQNSWKEMQRNTPLLVCIATSIEPSH</sequence>
<gene>
    <name evidence="1" type="ORF">XENOCAPTIV_006190</name>
</gene>
<organism evidence="1 2">
    <name type="scientific">Xenoophorus captivus</name>
    <dbReference type="NCBI Taxonomy" id="1517983"/>
    <lineage>
        <taxon>Eukaryota</taxon>
        <taxon>Metazoa</taxon>
        <taxon>Chordata</taxon>
        <taxon>Craniata</taxon>
        <taxon>Vertebrata</taxon>
        <taxon>Euteleostomi</taxon>
        <taxon>Actinopterygii</taxon>
        <taxon>Neopterygii</taxon>
        <taxon>Teleostei</taxon>
        <taxon>Neoteleostei</taxon>
        <taxon>Acanthomorphata</taxon>
        <taxon>Ovalentaria</taxon>
        <taxon>Atherinomorphae</taxon>
        <taxon>Cyprinodontiformes</taxon>
        <taxon>Goodeidae</taxon>
        <taxon>Xenoophorus</taxon>
    </lineage>
</organism>
<dbReference type="Proteomes" id="UP001434883">
    <property type="component" value="Unassembled WGS sequence"/>
</dbReference>
<proteinExistence type="predicted"/>